<protein>
    <submittedName>
        <fullName evidence="2">GNAT family N-acetyltransferase</fullName>
    </submittedName>
</protein>
<dbReference type="PROSITE" id="PS51186">
    <property type="entry name" value="GNAT"/>
    <property type="match status" value="1"/>
</dbReference>
<gene>
    <name evidence="2" type="ORF">FPZ44_12330</name>
</gene>
<evidence type="ECO:0000313" key="3">
    <source>
        <dbReference type="Proteomes" id="UP000318102"/>
    </source>
</evidence>
<reference evidence="2 3" key="1">
    <citation type="submission" date="2019-07" db="EMBL/GenBank/DDBJ databases">
        <authorList>
            <person name="Kim J."/>
        </authorList>
    </citation>
    <scope>NUCLEOTIDE SEQUENCE [LARGE SCALE GENOMIC DNA]</scope>
    <source>
        <strain evidence="2 3">N4</strain>
    </source>
</reference>
<dbReference type="AlphaFoldDB" id="A0A559J1L4"/>
<name>A0A559J1L4_9BACL</name>
<dbReference type="InterPro" id="IPR016181">
    <property type="entry name" value="Acyl_CoA_acyltransferase"/>
</dbReference>
<organism evidence="2 3">
    <name type="scientific">Paenibacillus agilis</name>
    <dbReference type="NCBI Taxonomy" id="3020863"/>
    <lineage>
        <taxon>Bacteria</taxon>
        <taxon>Bacillati</taxon>
        <taxon>Bacillota</taxon>
        <taxon>Bacilli</taxon>
        <taxon>Bacillales</taxon>
        <taxon>Paenibacillaceae</taxon>
        <taxon>Paenibacillus</taxon>
    </lineage>
</organism>
<comment type="caution">
    <text evidence="2">The sequence shown here is derived from an EMBL/GenBank/DDBJ whole genome shotgun (WGS) entry which is preliminary data.</text>
</comment>
<sequence length="164" mass="18582">MTTYYFYPMTKEYASVICTWKYSAPYSIYSMDDSNECICDLMNDEYFYALDSDNQLVGFICMGGSARVPGGYPTGIYEHIDRRDIGLGLRPDFTGGGKGQAFLLQGLDYLKQHHHAHDLQLVVATFNERAIKVYERTGFVRGTSFMSRIGNKQVEFLSMTLAGK</sequence>
<dbReference type="OrthoDB" id="423921at2"/>
<dbReference type="EMBL" id="VNJK01000001">
    <property type="protein sequence ID" value="TVX93772.1"/>
    <property type="molecule type" value="Genomic_DNA"/>
</dbReference>
<feature type="domain" description="N-acetyltransferase" evidence="1">
    <location>
        <begin position="4"/>
        <end position="164"/>
    </location>
</feature>
<dbReference type="Gene3D" id="3.40.630.30">
    <property type="match status" value="1"/>
</dbReference>
<dbReference type="RefSeq" id="WP_144990582.1">
    <property type="nucleotide sequence ID" value="NZ_VNJK01000001.1"/>
</dbReference>
<dbReference type="Pfam" id="PF00583">
    <property type="entry name" value="Acetyltransf_1"/>
    <property type="match status" value="1"/>
</dbReference>
<dbReference type="Proteomes" id="UP000318102">
    <property type="component" value="Unassembled WGS sequence"/>
</dbReference>
<accession>A0A559J1L4</accession>
<proteinExistence type="predicted"/>
<dbReference type="SUPFAM" id="SSF55729">
    <property type="entry name" value="Acyl-CoA N-acyltransferases (Nat)"/>
    <property type="match status" value="1"/>
</dbReference>
<evidence type="ECO:0000259" key="1">
    <source>
        <dbReference type="PROSITE" id="PS51186"/>
    </source>
</evidence>
<keyword evidence="3" id="KW-1185">Reference proteome</keyword>
<dbReference type="InterPro" id="IPR000182">
    <property type="entry name" value="GNAT_dom"/>
</dbReference>
<evidence type="ECO:0000313" key="2">
    <source>
        <dbReference type="EMBL" id="TVX93772.1"/>
    </source>
</evidence>
<dbReference type="GO" id="GO:0016747">
    <property type="term" value="F:acyltransferase activity, transferring groups other than amino-acyl groups"/>
    <property type="evidence" value="ECO:0007669"/>
    <property type="project" value="InterPro"/>
</dbReference>